<dbReference type="PANTHER" id="PTHR12558">
    <property type="entry name" value="CELL DIVISION CYCLE 16,23,27"/>
    <property type="match status" value="1"/>
</dbReference>
<dbReference type="OrthoDB" id="2370959at2"/>
<reference evidence="1 2" key="1">
    <citation type="submission" date="2015-12" db="EMBL/GenBank/DDBJ databases">
        <title>Genome sequence of Aneurinibacillus soli.</title>
        <authorList>
            <person name="Lee J.S."/>
            <person name="Lee K.C."/>
            <person name="Kim K.K."/>
            <person name="Lee B.W."/>
        </authorList>
    </citation>
    <scope>NUCLEOTIDE SEQUENCE [LARGE SCALE GENOMIC DNA]</scope>
    <source>
        <strain evidence="1 2">CB4</strain>
    </source>
</reference>
<dbReference type="SUPFAM" id="SSF48452">
    <property type="entry name" value="TPR-like"/>
    <property type="match status" value="2"/>
</dbReference>
<protein>
    <submittedName>
        <fullName evidence="1">Tetratricopeptide repeat protein</fullName>
    </submittedName>
</protein>
<organism evidence="1 2">
    <name type="scientific">Aneurinibacillus soli</name>
    <dbReference type="NCBI Taxonomy" id="1500254"/>
    <lineage>
        <taxon>Bacteria</taxon>
        <taxon>Bacillati</taxon>
        <taxon>Bacillota</taxon>
        <taxon>Bacilli</taxon>
        <taxon>Bacillales</taxon>
        <taxon>Paenibacillaceae</taxon>
        <taxon>Aneurinibacillus group</taxon>
        <taxon>Aneurinibacillus</taxon>
    </lineage>
</organism>
<dbReference type="Pfam" id="PF14559">
    <property type="entry name" value="TPR_19"/>
    <property type="match status" value="1"/>
</dbReference>
<dbReference type="KEGG" id="asoc:CB4_03032"/>
<keyword evidence="2" id="KW-1185">Reference proteome</keyword>
<dbReference type="InterPro" id="IPR019734">
    <property type="entry name" value="TPR_rpt"/>
</dbReference>
<dbReference type="AlphaFoldDB" id="A0A0U5BF15"/>
<name>A0A0U5BF15_9BACL</name>
<dbReference type="RefSeq" id="WP_096466555.1">
    <property type="nucleotide sequence ID" value="NZ_AP017312.1"/>
</dbReference>
<dbReference type="SMART" id="SM00028">
    <property type="entry name" value="TPR"/>
    <property type="match status" value="5"/>
</dbReference>
<proteinExistence type="predicted"/>
<dbReference type="Proteomes" id="UP000217696">
    <property type="component" value="Chromosome"/>
</dbReference>
<dbReference type="PANTHER" id="PTHR12558:SF13">
    <property type="entry name" value="CELL DIVISION CYCLE PROTEIN 27 HOMOLOG"/>
    <property type="match status" value="1"/>
</dbReference>
<evidence type="ECO:0000313" key="2">
    <source>
        <dbReference type="Proteomes" id="UP000217696"/>
    </source>
</evidence>
<gene>
    <name evidence="1" type="ORF">CB4_03032</name>
</gene>
<dbReference type="EMBL" id="AP017312">
    <property type="protein sequence ID" value="BAU28855.1"/>
    <property type="molecule type" value="Genomic_DNA"/>
</dbReference>
<evidence type="ECO:0000313" key="1">
    <source>
        <dbReference type="EMBL" id="BAU28855.1"/>
    </source>
</evidence>
<dbReference type="Gene3D" id="1.25.40.10">
    <property type="entry name" value="Tetratricopeptide repeat domain"/>
    <property type="match status" value="2"/>
</dbReference>
<accession>A0A0U5BF15</accession>
<dbReference type="InterPro" id="IPR011990">
    <property type="entry name" value="TPR-like_helical_dom_sf"/>
</dbReference>
<sequence>MLLTHYFSTLIEQLTKIEAAMKQANPERRQALYLEVLHLRTASDRIVEEWLRFEEKLVSVQRAFETEESEEDCLVSNEAGAIDKGDSSASSSNSEIYLSRPLAMRFRQGQGYFTLSMYEQAVQSFAGVVEEAPDMEIARLYLAFGFWLSRRQDVASAQFHLLLQTSSHAFIQAASASALGCIAALDGQTEQSLVLFEQALAAYPAFTDARYNYALALAHAGRFRDAARAVEPLLNETEEPDADVLLLLAACYVEERQTDCAAELLGQADALVLTADQQDDIAHMYEQIHRYADAVRCYRGLLAGRRDDADVWHGLGWSLWQEKREGQAALYLQYALTLAPKRPDYACSYAWVLLEMGDSERADRIFQQIEKEYVYPLARAGRIELLLRAQRMKEAIMISEELLGHEDEEARSLAHYHLGRIALAEGRHDDALHHFTASKEEGIIPESGLYAGFVHYTNGKQQEAWRFWS</sequence>
<dbReference type="Pfam" id="PF13432">
    <property type="entry name" value="TPR_16"/>
    <property type="match status" value="2"/>
</dbReference>